<evidence type="ECO:0000256" key="1">
    <source>
        <dbReference type="ARBA" id="ARBA00023002"/>
    </source>
</evidence>
<comment type="caution">
    <text evidence="3">The sequence shown here is derived from an EMBL/GenBank/DDBJ whole genome shotgun (WGS) entry which is preliminary data.</text>
</comment>
<name>A0A218XWN1_PUNGR</name>
<dbReference type="Gene3D" id="3.60.130.10">
    <property type="entry name" value="Clavaminate synthase-like"/>
    <property type="match status" value="1"/>
</dbReference>
<dbReference type="GO" id="GO:0016491">
    <property type="term" value="F:oxidoreductase activity"/>
    <property type="evidence" value="ECO:0007669"/>
    <property type="project" value="UniProtKB-KW"/>
</dbReference>
<feature type="domain" description="TauD/TfdA-like" evidence="2">
    <location>
        <begin position="61"/>
        <end position="347"/>
    </location>
</feature>
<evidence type="ECO:0000313" key="4">
    <source>
        <dbReference type="Proteomes" id="UP000197138"/>
    </source>
</evidence>
<dbReference type="EMBL" id="MTKT01000666">
    <property type="protein sequence ID" value="OWM89383.1"/>
    <property type="molecule type" value="Genomic_DNA"/>
</dbReference>
<dbReference type="FunFam" id="3.60.130.10:FF:000006">
    <property type="entry name" value="Clavaminate synthase-like protein At3g21360"/>
    <property type="match status" value="1"/>
</dbReference>
<dbReference type="Pfam" id="PF02668">
    <property type="entry name" value="TauD"/>
    <property type="match status" value="1"/>
</dbReference>
<organism evidence="3 4">
    <name type="scientific">Punica granatum</name>
    <name type="common">Pomegranate</name>
    <dbReference type="NCBI Taxonomy" id="22663"/>
    <lineage>
        <taxon>Eukaryota</taxon>
        <taxon>Viridiplantae</taxon>
        <taxon>Streptophyta</taxon>
        <taxon>Embryophyta</taxon>
        <taxon>Tracheophyta</taxon>
        <taxon>Spermatophyta</taxon>
        <taxon>Magnoliopsida</taxon>
        <taxon>eudicotyledons</taxon>
        <taxon>Gunneridae</taxon>
        <taxon>Pentapetalae</taxon>
        <taxon>rosids</taxon>
        <taxon>malvids</taxon>
        <taxon>Myrtales</taxon>
        <taxon>Lythraceae</taxon>
        <taxon>Punica</taxon>
    </lineage>
</organism>
<keyword evidence="1" id="KW-0560">Oxidoreductase</keyword>
<reference evidence="4" key="1">
    <citation type="journal article" date="2017" name="Plant J.">
        <title>The pomegranate (Punica granatum L.) genome and the genomics of punicalagin biosynthesis.</title>
        <authorList>
            <person name="Qin G."/>
            <person name="Xu C."/>
            <person name="Ming R."/>
            <person name="Tang H."/>
            <person name="Guyot R."/>
            <person name="Kramer E.M."/>
            <person name="Hu Y."/>
            <person name="Yi X."/>
            <person name="Qi Y."/>
            <person name="Xu X."/>
            <person name="Gao Z."/>
            <person name="Pan H."/>
            <person name="Jian J."/>
            <person name="Tian Y."/>
            <person name="Yue Z."/>
            <person name="Xu Y."/>
        </authorList>
    </citation>
    <scope>NUCLEOTIDE SEQUENCE [LARGE SCALE GENOMIC DNA]</scope>
    <source>
        <strain evidence="4">cv. Dabenzi</strain>
    </source>
</reference>
<dbReference type="PANTHER" id="PTHR10696">
    <property type="entry name" value="GAMMA-BUTYROBETAINE HYDROXYLASE-RELATED"/>
    <property type="match status" value="1"/>
</dbReference>
<dbReference type="InterPro" id="IPR050411">
    <property type="entry name" value="AlphaKG_dependent_hydroxylases"/>
</dbReference>
<dbReference type="InterPro" id="IPR003819">
    <property type="entry name" value="TauD/TfdA-like"/>
</dbReference>
<evidence type="ECO:0000259" key="2">
    <source>
        <dbReference type="Pfam" id="PF02668"/>
    </source>
</evidence>
<evidence type="ECO:0000313" key="3">
    <source>
        <dbReference type="EMBL" id="OWM89383.1"/>
    </source>
</evidence>
<gene>
    <name evidence="3" type="ORF">CDL15_Pgr024131</name>
</gene>
<proteinExistence type="predicted"/>
<accession>A0A218XWN1</accession>
<protein>
    <recommendedName>
        <fullName evidence="2">TauD/TfdA-like domain-containing protein</fullName>
    </recommendedName>
</protein>
<dbReference type="Proteomes" id="UP000197138">
    <property type="component" value="Unassembled WGS sequence"/>
</dbReference>
<dbReference type="AlphaFoldDB" id="A0A218XWN1"/>
<dbReference type="PANTHER" id="PTHR10696:SF42">
    <property type="entry name" value="OS08G0383800 PROTEIN"/>
    <property type="match status" value="1"/>
</dbReference>
<sequence>MMLTQKTLANTVIAKNQISNTDSKDKEEMEGFCSGKDFKIGECDGQKVVDGEVMPLVLLPIESNKRDLDSLLSVLRKNKDWFEQMIIKNSAVLLRGFDVQNAQDFNEVVETFGWEDMRYVGPAPRTHIYKRVWTANEGPLSEFIYYHHEMVLFKECPKKLMLFCEVPPPEGGETPFVPSFRVTERMLVEFPEAVEEMEAKGLRYTFSALSKNDTSSMRGRGWEDAFGTSDRREAECRANALGMEIEWLPNGGAKTILGPRSLTKVFEGRKGRRMWFNTVVGMHGKEYSSATMADGSEIPANVAKRCGEIIEEESIQFKWEKGDVLFFDNLALLHGRRPSLPPRRVLVTTCK</sequence>
<dbReference type="InterPro" id="IPR042098">
    <property type="entry name" value="TauD-like_sf"/>
</dbReference>
<dbReference type="SUPFAM" id="SSF51197">
    <property type="entry name" value="Clavaminate synthase-like"/>
    <property type="match status" value="1"/>
</dbReference>